<keyword evidence="2" id="KW-1185">Reference proteome</keyword>
<gene>
    <name evidence="1" type="ORF">AMECASPLE_036579</name>
</gene>
<dbReference type="EMBL" id="JAHRIP010090484">
    <property type="protein sequence ID" value="MEQ2316835.1"/>
    <property type="molecule type" value="Genomic_DNA"/>
</dbReference>
<evidence type="ECO:0000313" key="1">
    <source>
        <dbReference type="EMBL" id="MEQ2316835.1"/>
    </source>
</evidence>
<evidence type="ECO:0000313" key="2">
    <source>
        <dbReference type="Proteomes" id="UP001469553"/>
    </source>
</evidence>
<accession>A0ABV1AG98</accession>
<proteinExistence type="predicted"/>
<sequence>MFRVRRALSERLRVFVNTGPDLCLGLNTDPFSLLSTAGTGWIGHLYFYTFSTPANPCWVVGGCYWVRGGVHPVQVSGPSQEKTTIHTYLFRETNNLTVMFLDCGRKLEYPEKTHACTGRTCKLRIGTQDLHAARQQC</sequence>
<name>A0ABV1AG98_9TELE</name>
<organism evidence="1 2">
    <name type="scientific">Ameca splendens</name>
    <dbReference type="NCBI Taxonomy" id="208324"/>
    <lineage>
        <taxon>Eukaryota</taxon>
        <taxon>Metazoa</taxon>
        <taxon>Chordata</taxon>
        <taxon>Craniata</taxon>
        <taxon>Vertebrata</taxon>
        <taxon>Euteleostomi</taxon>
        <taxon>Actinopterygii</taxon>
        <taxon>Neopterygii</taxon>
        <taxon>Teleostei</taxon>
        <taxon>Neoteleostei</taxon>
        <taxon>Acanthomorphata</taxon>
        <taxon>Ovalentaria</taxon>
        <taxon>Atherinomorphae</taxon>
        <taxon>Cyprinodontiformes</taxon>
        <taxon>Goodeidae</taxon>
        <taxon>Ameca</taxon>
    </lineage>
</organism>
<reference evidence="1 2" key="1">
    <citation type="submission" date="2021-06" db="EMBL/GenBank/DDBJ databases">
        <authorList>
            <person name="Palmer J.M."/>
        </authorList>
    </citation>
    <scope>NUCLEOTIDE SEQUENCE [LARGE SCALE GENOMIC DNA]</scope>
    <source>
        <strain evidence="1 2">AS_MEX2019</strain>
        <tissue evidence="1">Muscle</tissue>
    </source>
</reference>
<dbReference type="Proteomes" id="UP001469553">
    <property type="component" value="Unassembled WGS sequence"/>
</dbReference>
<comment type="caution">
    <text evidence="1">The sequence shown here is derived from an EMBL/GenBank/DDBJ whole genome shotgun (WGS) entry which is preliminary data.</text>
</comment>
<protein>
    <submittedName>
        <fullName evidence="1">Uncharacterized protein</fullName>
    </submittedName>
</protein>